<dbReference type="GO" id="GO:0004713">
    <property type="term" value="F:protein tyrosine kinase activity"/>
    <property type="evidence" value="ECO:0007669"/>
    <property type="project" value="TreeGrafter"/>
</dbReference>
<organism evidence="3 4">
    <name type="scientific">Spirosoma oryzae</name>
    <dbReference type="NCBI Taxonomy" id="1469603"/>
    <lineage>
        <taxon>Bacteria</taxon>
        <taxon>Pseudomonadati</taxon>
        <taxon>Bacteroidota</taxon>
        <taxon>Cytophagia</taxon>
        <taxon>Cytophagales</taxon>
        <taxon>Cytophagaceae</taxon>
        <taxon>Spirosoma</taxon>
    </lineage>
</organism>
<feature type="transmembrane region" description="Helical" evidence="2">
    <location>
        <begin position="467"/>
        <end position="487"/>
    </location>
</feature>
<dbReference type="AlphaFoldDB" id="A0A2T0S6K2"/>
<protein>
    <submittedName>
        <fullName evidence="3">Uncharacterized protein involved in exopolysaccharide biosynthesis</fullName>
    </submittedName>
</protein>
<reference evidence="3 4" key="1">
    <citation type="submission" date="2018-03" db="EMBL/GenBank/DDBJ databases">
        <title>Genomic Encyclopedia of Archaeal and Bacterial Type Strains, Phase II (KMG-II): from individual species to whole genera.</title>
        <authorList>
            <person name="Goeker M."/>
        </authorList>
    </citation>
    <scope>NUCLEOTIDE SEQUENCE [LARGE SCALE GENOMIC DNA]</scope>
    <source>
        <strain evidence="3 4">DSM 28354</strain>
    </source>
</reference>
<evidence type="ECO:0000313" key="4">
    <source>
        <dbReference type="Proteomes" id="UP000238375"/>
    </source>
</evidence>
<evidence type="ECO:0000256" key="2">
    <source>
        <dbReference type="SAM" id="Phobius"/>
    </source>
</evidence>
<dbReference type="InterPro" id="IPR050445">
    <property type="entry name" value="Bact_polysacc_biosynth/exp"/>
</dbReference>
<keyword evidence="2" id="KW-0812">Transmembrane</keyword>
<comment type="caution">
    <text evidence="3">The sequence shown here is derived from an EMBL/GenBank/DDBJ whole genome shotgun (WGS) entry which is preliminary data.</text>
</comment>
<feature type="region of interest" description="Disordered" evidence="1">
    <location>
        <begin position="710"/>
        <end position="740"/>
    </location>
</feature>
<name>A0A2T0S6K2_9BACT</name>
<dbReference type="EMBL" id="PVTE01000027">
    <property type="protein sequence ID" value="PRY29071.1"/>
    <property type="molecule type" value="Genomic_DNA"/>
</dbReference>
<dbReference type="Proteomes" id="UP000238375">
    <property type="component" value="Unassembled WGS sequence"/>
</dbReference>
<keyword evidence="2" id="KW-1133">Transmembrane helix</keyword>
<keyword evidence="2" id="KW-0472">Membrane</keyword>
<evidence type="ECO:0000256" key="1">
    <source>
        <dbReference type="SAM" id="MobiDB-lite"/>
    </source>
</evidence>
<dbReference type="GO" id="GO:0005886">
    <property type="term" value="C:plasma membrane"/>
    <property type="evidence" value="ECO:0007669"/>
    <property type="project" value="TreeGrafter"/>
</dbReference>
<sequence length="740" mass="83190">MKLLLISRVFRKKWFWLLLFPIATAGTVVYTSRDMQREYVTNATIYTGLASGYSITSSEDSRVDYYAINNAFDNLITTIKSSETVEDVALHLLASHLQLTRPNPYILGPKGLAKLNELIDAKNRRQLVVKGNESATYERLKQLAHRPENNLLKKILYDSKSNYAIEGITGRLTVARKNTSDMLELSFKADDPAVCQHTLSDLIDVFRERYTSMKSSETNNVVRYFENQVQQSYRSLQGAENTLRDFGVDHKIINYGEQSKFVAESKEDMTTDYNREVMRYKAAKAAIAAIERRLSNRMSVVTTNEDILARRTELGKAQLQLANAMATGQPASVIEPLQNNFTRLSDELRQVAHTYYSLNNSQEGLPQSNLLDDWLNKLIESEESGARITVMRNRLREYDAIYTEFAPLGSTLNRMEREVGVAEKEYLSVLHGLNLARLRQKNLQMSGPLSVLDPPKFPLSPEPSKRAVLVIAAFLAGFVVMFTFFLVRELLNGSIRTSDQAEKRIGLPLAAAFPLIAKKTTSGVLLNVRHDMLEQLRSVLMIETLAARPDAARPVNNYHLIILFSTRPSEQPSWVGTYLADLLTQAGHSVAYLYPRDTVMTDARPDHEECWRTYHPGPRFSDTRHIGELVSRAGFNGSSLSYVFLELPALRETAIPAALVAQASLSLLIVNAASDWARTDSELVNFYQRASRANVMMVVDQIEPDLLEPLTGPIKGKSRKKAKKTLTQTPTPTLSPTPIS</sequence>
<accession>A0A2T0S6K2</accession>
<dbReference type="RefSeq" id="WP_106140180.1">
    <property type="nucleotide sequence ID" value="NZ_PVTE01000027.1"/>
</dbReference>
<keyword evidence="4" id="KW-1185">Reference proteome</keyword>
<dbReference type="PANTHER" id="PTHR32309:SF13">
    <property type="entry name" value="FERRIC ENTEROBACTIN TRANSPORT PROTEIN FEPE"/>
    <property type="match status" value="1"/>
</dbReference>
<gene>
    <name evidence="3" type="ORF">CLV58_12710</name>
</gene>
<proteinExistence type="predicted"/>
<evidence type="ECO:0000313" key="3">
    <source>
        <dbReference type="EMBL" id="PRY29071.1"/>
    </source>
</evidence>
<dbReference type="PANTHER" id="PTHR32309">
    <property type="entry name" value="TYROSINE-PROTEIN KINASE"/>
    <property type="match status" value="1"/>
</dbReference>
<dbReference type="OrthoDB" id="781284at2"/>